<dbReference type="Pfam" id="PF13668">
    <property type="entry name" value="Ferritin_2"/>
    <property type="match status" value="1"/>
</dbReference>
<reference evidence="2" key="1">
    <citation type="journal article" date="2020" name="Fungal Divers.">
        <title>Resolving the Mortierellaceae phylogeny through synthesis of multi-gene phylogenetics and phylogenomics.</title>
        <authorList>
            <person name="Vandepol N."/>
            <person name="Liber J."/>
            <person name="Desiro A."/>
            <person name="Na H."/>
            <person name="Kennedy M."/>
            <person name="Barry K."/>
            <person name="Grigoriev I.V."/>
            <person name="Miller A.N."/>
            <person name="O'Donnell K."/>
            <person name="Stajich J.E."/>
            <person name="Bonito G."/>
        </authorList>
    </citation>
    <scope>NUCLEOTIDE SEQUENCE</scope>
    <source>
        <strain evidence="2">NRRL 2591</strain>
    </source>
</reference>
<dbReference type="SUPFAM" id="SSF47240">
    <property type="entry name" value="Ferritin-like"/>
    <property type="match status" value="1"/>
</dbReference>
<feature type="signal peptide" evidence="1">
    <location>
        <begin position="1"/>
        <end position="20"/>
    </location>
</feature>
<dbReference type="InterPro" id="IPR009078">
    <property type="entry name" value="Ferritin-like_SF"/>
</dbReference>
<evidence type="ECO:0000313" key="2">
    <source>
        <dbReference type="EMBL" id="KAF9543699.1"/>
    </source>
</evidence>
<dbReference type="Proteomes" id="UP000723463">
    <property type="component" value="Unassembled WGS sequence"/>
</dbReference>
<sequence>MRFSFVAIASAIAATSMVMAAPLRHLHKHGKASDIAILNFALTLEHLESEFYTQGLHKFGPDAFAEYHLDHKIRERFVHIGQHESTHVTVLTKVIESMGGKAVPKCTYKFPLDNLKTFIDVARALENTGVSAYTGAAAGITSKDLLTAAASIVTVEGRQSSFLNELVGGEGAPYSFDTPLTAREVFTLAVNFIESCPFDLGVTPFTQLTASIKGDKVKTSFKGEVKGRQEWCQFLYNNKMVVSRRQECKLPPTVNGYVYVVITDTATPITLKDEDRILAGPALLFRGDH</sequence>
<proteinExistence type="predicted"/>
<evidence type="ECO:0000313" key="3">
    <source>
        <dbReference type="Proteomes" id="UP000723463"/>
    </source>
</evidence>
<protein>
    <submittedName>
        <fullName evidence="2">Uncharacterized protein</fullName>
    </submittedName>
</protein>
<keyword evidence="1" id="KW-0732">Signal</keyword>
<organism evidence="2 3">
    <name type="scientific">Mortierella hygrophila</name>
    <dbReference type="NCBI Taxonomy" id="979708"/>
    <lineage>
        <taxon>Eukaryota</taxon>
        <taxon>Fungi</taxon>
        <taxon>Fungi incertae sedis</taxon>
        <taxon>Mucoromycota</taxon>
        <taxon>Mortierellomycotina</taxon>
        <taxon>Mortierellomycetes</taxon>
        <taxon>Mortierellales</taxon>
        <taxon>Mortierellaceae</taxon>
        <taxon>Mortierella</taxon>
    </lineage>
</organism>
<accession>A0A9P6K2Z6</accession>
<dbReference type="EMBL" id="JAAAXW010000107">
    <property type="protein sequence ID" value="KAF9543699.1"/>
    <property type="molecule type" value="Genomic_DNA"/>
</dbReference>
<feature type="chain" id="PRO_5040215778" evidence="1">
    <location>
        <begin position="21"/>
        <end position="289"/>
    </location>
</feature>
<keyword evidence="3" id="KW-1185">Reference proteome</keyword>
<evidence type="ECO:0000256" key="1">
    <source>
        <dbReference type="SAM" id="SignalP"/>
    </source>
</evidence>
<dbReference type="PANTHER" id="PTHR31694:SF26">
    <property type="entry name" value="OS05G0151100 PROTEIN"/>
    <property type="match status" value="1"/>
</dbReference>
<comment type="caution">
    <text evidence="2">The sequence shown here is derived from an EMBL/GenBank/DDBJ whole genome shotgun (WGS) entry which is preliminary data.</text>
</comment>
<dbReference type="PANTHER" id="PTHR31694">
    <property type="entry name" value="DESICCATION-LIKE PROTEIN"/>
    <property type="match status" value="1"/>
</dbReference>
<dbReference type="AlphaFoldDB" id="A0A9P6K2Z6"/>
<name>A0A9P6K2Z6_9FUNG</name>
<dbReference type="InterPro" id="IPR052965">
    <property type="entry name" value="Pigment-catalase-like"/>
</dbReference>
<gene>
    <name evidence="2" type="ORF">EC957_000554</name>
</gene>